<dbReference type="SUPFAM" id="SSF52833">
    <property type="entry name" value="Thioredoxin-like"/>
    <property type="match status" value="1"/>
</dbReference>
<evidence type="ECO:0000313" key="4">
    <source>
        <dbReference type="EMBL" id="KAG9457143.1"/>
    </source>
</evidence>
<dbReference type="CDD" id="cd00570">
    <property type="entry name" value="GST_N_family"/>
    <property type="match status" value="1"/>
</dbReference>
<dbReference type="InterPro" id="IPR004045">
    <property type="entry name" value="Glutathione_S-Trfase_N"/>
</dbReference>
<dbReference type="AlphaFoldDB" id="A0AAV7FC17"/>
<dbReference type="Gene3D" id="1.20.1050.10">
    <property type="match status" value="1"/>
</dbReference>
<evidence type="ECO:0008006" key="6">
    <source>
        <dbReference type="Google" id="ProtNLM"/>
    </source>
</evidence>
<proteinExistence type="predicted"/>
<dbReference type="PANTHER" id="PTHR45374">
    <property type="entry name" value="GLUTATHIONE S-TRANSFERASE TCHQD"/>
    <property type="match status" value="1"/>
</dbReference>
<evidence type="ECO:0000259" key="3">
    <source>
        <dbReference type="PROSITE" id="PS50405"/>
    </source>
</evidence>
<dbReference type="Proteomes" id="UP000825729">
    <property type="component" value="Unassembled WGS sequence"/>
</dbReference>
<protein>
    <recommendedName>
        <fullName evidence="6">TCHQD class glutathione S-transferase</fullName>
    </recommendedName>
</protein>
<dbReference type="InterPro" id="IPR044617">
    <property type="entry name" value="TCHQD"/>
</dbReference>
<name>A0AAV7FC17_ARIFI</name>
<feature type="domain" description="GST N-terminal" evidence="2">
    <location>
        <begin position="1"/>
        <end position="80"/>
    </location>
</feature>
<dbReference type="PROSITE" id="PS50404">
    <property type="entry name" value="GST_NTER"/>
    <property type="match status" value="1"/>
</dbReference>
<dbReference type="InterPro" id="IPR010987">
    <property type="entry name" value="Glutathione-S-Trfase_C-like"/>
</dbReference>
<keyword evidence="1" id="KW-0175">Coiled coil</keyword>
<dbReference type="Pfam" id="PF13417">
    <property type="entry name" value="GST_N_3"/>
    <property type="match status" value="1"/>
</dbReference>
<accession>A0AAV7FC17</accession>
<dbReference type="EMBL" id="JAINDJ010000002">
    <property type="protein sequence ID" value="KAG9457143.1"/>
    <property type="molecule type" value="Genomic_DNA"/>
</dbReference>
<dbReference type="InterPro" id="IPR036282">
    <property type="entry name" value="Glutathione-S-Trfase_C_sf"/>
</dbReference>
<dbReference type="CDD" id="cd00299">
    <property type="entry name" value="GST_C_family"/>
    <property type="match status" value="1"/>
</dbReference>
<dbReference type="PROSITE" id="PS50405">
    <property type="entry name" value="GST_CTER"/>
    <property type="match status" value="1"/>
</dbReference>
<feature type="coiled-coil region" evidence="1">
    <location>
        <begin position="146"/>
        <end position="182"/>
    </location>
</feature>
<evidence type="ECO:0000313" key="5">
    <source>
        <dbReference type="Proteomes" id="UP000825729"/>
    </source>
</evidence>
<organism evidence="4 5">
    <name type="scientific">Aristolochia fimbriata</name>
    <name type="common">White veined hardy Dutchman's pipe vine</name>
    <dbReference type="NCBI Taxonomy" id="158543"/>
    <lineage>
        <taxon>Eukaryota</taxon>
        <taxon>Viridiplantae</taxon>
        <taxon>Streptophyta</taxon>
        <taxon>Embryophyta</taxon>
        <taxon>Tracheophyta</taxon>
        <taxon>Spermatophyta</taxon>
        <taxon>Magnoliopsida</taxon>
        <taxon>Magnoliidae</taxon>
        <taxon>Piperales</taxon>
        <taxon>Aristolochiaceae</taxon>
        <taxon>Aristolochia</taxon>
    </lineage>
</organism>
<dbReference type="InterPro" id="IPR036249">
    <property type="entry name" value="Thioredoxin-like_sf"/>
</dbReference>
<dbReference type="Pfam" id="PF00043">
    <property type="entry name" value="GST_C"/>
    <property type="match status" value="1"/>
</dbReference>
<dbReference type="Gene3D" id="3.40.30.10">
    <property type="entry name" value="Glutaredoxin"/>
    <property type="match status" value="1"/>
</dbReference>
<keyword evidence="5" id="KW-1185">Reference proteome</keyword>
<gene>
    <name evidence="4" type="ORF">H6P81_001651</name>
</gene>
<sequence>MQLYHHPYSMDSQKVRIALEEEGVDYTSFHANPLTGKNMDTFFFRINISGKLPVFQNGAHRICDTIDIIQYIHRIALLSSRLDHQEDTSDEVIELMWKIQKWDPRLFTLSHVPTKYRNFVAKFLRRVAIARMADAPDLASAYHTKLREAYETEDRLRNEREVTQNEEQLTCLLDEMENILNQTEYLSGQEFGMADYVFVPVLARIALLNLEEVYIANREKVAEYWKAVQKRPSYKVVIGKYFRGWRKYQTLFKTVCFLIIRSAFRKY</sequence>
<evidence type="ECO:0000256" key="1">
    <source>
        <dbReference type="SAM" id="Coils"/>
    </source>
</evidence>
<dbReference type="GO" id="GO:0004364">
    <property type="term" value="F:glutathione transferase activity"/>
    <property type="evidence" value="ECO:0007669"/>
    <property type="project" value="InterPro"/>
</dbReference>
<dbReference type="SUPFAM" id="SSF47616">
    <property type="entry name" value="GST C-terminal domain-like"/>
    <property type="match status" value="1"/>
</dbReference>
<evidence type="ECO:0000259" key="2">
    <source>
        <dbReference type="PROSITE" id="PS50404"/>
    </source>
</evidence>
<comment type="caution">
    <text evidence="4">The sequence shown here is derived from an EMBL/GenBank/DDBJ whole genome shotgun (WGS) entry which is preliminary data.</text>
</comment>
<dbReference type="InterPro" id="IPR004046">
    <property type="entry name" value="GST_C"/>
</dbReference>
<reference evidence="4 5" key="1">
    <citation type="submission" date="2021-07" db="EMBL/GenBank/DDBJ databases">
        <title>The Aristolochia fimbriata genome: insights into angiosperm evolution, floral development and chemical biosynthesis.</title>
        <authorList>
            <person name="Jiao Y."/>
        </authorList>
    </citation>
    <scope>NUCLEOTIDE SEQUENCE [LARGE SCALE GENOMIC DNA]</scope>
    <source>
        <strain evidence="4">IBCAS-2021</strain>
        <tissue evidence="4">Leaf</tissue>
    </source>
</reference>
<dbReference type="PANTHER" id="PTHR45374:SF1">
    <property type="entry name" value="GLUTATHIONE S-TRANSFERASE TCHQD"/>
    <property type="match status" value="1"/>
</dbReference>
<feature type="domain" description="GST C-terminal" evidence="3">
    <location>
        <begin position="118"/>
        <end position="251"/>
    </location>
</feature>